<reference evidence="3 4" key="1">
    <citation type="submission" date="2019-09" db="EMBL/GenBank/DDBJ databases">
        <authorList>
            <person name="Chandra G."/>
            <person name="Truman W A."/>
        </authorList>
    </citation>
    <scope>NUCLEOTIDE SEQUENCE [LARGE SCALE GENOMIC DNA]</scope>
    <source>
        <strain evidence="3">PS723</strain>
    </source>
</reference>
<evidence type="ECO:0008006" key="5">
    <source>
        <dbReference type="Google" id="ProtNLM"/>
    </source>
</evidence>
<dbReference type="Proteomes" id="UP000379480">
    <property type="component" value="Unassembled WGS sequence"/>
</dbReference>
<feature type="domain" description="DUF4214" evidence="1">
    <location>
        <begin position="963"/>
        <end position="1015"/>
    </location>
</feature>
<dbReference type="InterPro" id="IPR038255">
    <property type="entry name" value="PBS_linker_sf"/>
</dbReference>
<name>A0A5E7ESW6_PSEFL</name>
<evidence type="ECO:0000313" key="4">
    <source>
        <dbReference type="Proteomes" id="UP000379480"/>
    </source>
</evidence>
<dbReference type="Pfam" id="PF13946">
    <property type="entry name" value="DUF4214"/>
    <property type="match status" value="2"/>
</dbReference>
<protein>
    <recommendedName>
        <fullName evidence="5">DUF4347 domain-containing protein</fullName>
    </recommendedName>
</protein>
<evidence type="ECO:0000313" key="3">
    <source>
        <dbReference type="EMBL" id="VVO30010.1"/>
    </source>
</evidence>
<dbReference type="AlphaFoldDB" id="A0A5E7ESW6"/>
<dbReference type="InterPro" id="IPR025282">
    <property type="entry name" value="DUF4214"/>
</dbReference>
<dbReference type="InterPro" id="IPR011049">
    <property type="entry name" value="Serralysin-like_metalloprot_C"/>
</dbReference>
<feature type="domain" description="DUF4214" evidence="1">
    <location>
        <begin position="1022"/>
        <end position="1074"/>
    </location>
</feature>
<dbReference type="SUPFAM" id="SSF51120">
    <property type="entry name" value="beta-Roll"/>
    <property type="match status" value="1"/>
</dbReference>
<dbReference type="Gene3D" id="1.10.3130.20">
    <property type="entry name" value="Phycobilisome linker domain"/>
    <property type="match status" value="1"/>
</dbReference>
<sequence length="1085" mass="110988">MYGTLFNCFSNTRSYFVLQTAAPLCDTGSRAVFFIQDNLERWHDLANTMPVDADIVLLDSRANGLQGMADCLAHYRELDVIHLLSHGSPGQIDMGALTLCSANLQAQAGLLAKVGGALKAGGDWLIYGCEVAQGEAGQTFIDTLAHLAQADVAASRDLTGSARNKGSWLLETQVGVIDASRILQAEQYSGVLATLTENFNNAPAVFDPATNQPYSTWTSGLYKFTATFQGSDYNQVYLQMGVPLDPNGVMPSFGSGGMLKVADIQPNSPLLLTIERVDGSEFSFLSLDVFNNDDNTLATVKGLNGATQVFTDTVAAQSGKTVSSASSITRLEVSGRTDPSWAISFVVDNFLTVGPDTLPTLTATGFTGSYIENAAMRDLFSSVAASTQDSGQLFTGMTLTVSNVLDGNNELLVVGANEIALVNGSGSITNVGSYSVNVVGQTATITLSNLTRVDAKMNQLIDALGYRNSSENPTAGGRVVTLTSLTDNGATNNVQAFNTSATVTVVPVNDAPAFNATGAALKFNQGGIAVALFSAVTVSTFEPGQAVSSLSLSIAHVANGSLEKLIIDGSEIGLVSGAGVTQGGITYTAVATGPASDSTVTLTLSGGLLGSQPKALVESIIYVNASTAPTPGERTVTITSLKDDGGTANGGVDTTSLSISSSVLVIQVVTPSPGTTVDGVVVDNQPVILPGGQTGTQVSVPVITGDRVEQNGLPSVADIPLVTGNGANLLLAQIPSGYGLTASGTGNASVTSGLTTLKAAINGVTSSGADQTHLNGNGQTALNALLGSGNVLVQTLTPIAGSTAPGQPLVINGTASASQHTALVIDASKLPAGSALTLNSVEFAAVVGAVSITGNTPGQLLSGDSASQNFTVTSAGSRVFAGGGNDSLTFTSTSKAATPQTALLQGGSGTDTGLFTDAQSAYSIEQHAGYTLITRKDDPNAVVKLVNVEHLKFADTSIAVQTTTTQSAVATLYQHILGRQADGGGFEFWSTMTGGGTSSLGQTALAMVQSVENATNGFAMNGQSSHDVAVLYKAILGRDPDAAGLAFWTQQKDQGASLAMLADAFVVSTELVGQYKAPADWDFVG</sequence>
<dbReference type="Pfam" id="PF14252">
    <property type="entry name" value="DUF4347"/>
    <property type="match status" value="1"/>
</dbReference>
<evidence type="ECO:0000259" key="2">
    <source>
        <dbReference type="Pfam" id="PF14252"/>
    </source>
</evidence>
<gene>
    <name evidence="3" type="ORF">PS723_04911</name>
</gene>
<dbReference type="InterPro" id="IPR025592">
    <property type="entry name" value="DUF4347"/>
</dbReference>
<feature type="domain" description="DUF4347" evidence="2">
    <location>
        <begin position="32"/>
        <end position="189"/>
    </location>
</feature>
<dbReference type="EMBL" id="CABVHY010000029">
    <property type="protein sequence ID" value="VVO30010.1"/>
    <property type="molecule type" value="Genomic_DNA"/>
</dbReference>
<organism evidence="3 4">
    <name type="scientific">Pseudomonas fluorescens</name>
    <dbReference type="NCBI Taxonomy" id="294"/>
    <lineage>
        <taxon>Bacteria</taxon>
        <taxon>Pseudomonadati</taxon>
        <taxon>Pseudomonadota</taxon>
        <taxon>Gammaproteobacteria</taxon>
        <taxon>Pseudomonadales</taxon>
        <taxon>Pseudomonadaceae</taxon>
        <taxon>Pseudomonas</taxon>
    </lineage>
</organism>
<accession>A0A5E7ESW6</accession>
<dbReference type="RefSeq" id="WP_150806206.1">
    <property type="nucleotide sequence ID" value="NZ_CABVHY010000029.1"/>
</dbReference>
<dbReference type="OrthoDB" id="9813456at2"/>
<evidence type="ECO:0000259" key="1">
    <source>
        <dbReference type="Pfam" id="PF13946"/>
    </source>
</evidence>
<proteinExistence type="predicted"/>